<dbReference type="InterPro" id="IPR012677">
    <property type="entry name" value="Nucleotide-bd_a/b_plait_sf"/>
</dbReference>
<dbReference type="RefSeq" id="XP_024725043.1">
    <property type="nucleotide sequence ID" value="XM_024866124.1"/>
</dbReference>
<dbReference type="InterPro" id="IPR031766">
    <property type="entry name" value="RRM_occluded"/>
</dbReference>
<evidence type="ECO:0000256" key="1">
    <source>
        <dbReference type="ARBA" id="ARBA00004123"/>
    </source>
</evidence>
<keyword evidence="3" id="KW-0677">Repeat</keyword>
<evidence type="ECO:0000256" key="8">
    <source>
        <dbReference type="ARBA" id="ARBA00093627"/>
    </source>
</evidence>
<dbReference type="PROSITE" id="PS50102">
    <property type="entry name" value="RRM"/>
    <property type="match status" value="4"/>
</dbReference>
<dbReference type="EMBL" id="KZ679006">
    <property type="protein sequence ID" value="PSS27518.1"/>
    <property type="molecule type" value="Genomic_DNA"/>
</dbReference>
<dbReference type="GO" id="GO:0005688">
    <property type="term" value="C:U6 snRNP"/>
    <property type="evidence" value="ECO:0007669"/>
    <property type="project" value="UniProtKB-ARBA"/>
</dbReference>
<evidence type="ECO:0000256" key="2">
    <source>
        <dbReference type="ARBA" id="ARBA00022664"/>
    </source>
</evidence>
<sequence length="923" mass="101684">MSIELELLSKSPTRENIERIRNLFLDRLQVPQAAWDETSQMFSTFITKYDEPSWESTMVQASKLAEQAKALYAKREKHEMDLERAAGDIEAQRAVMRDYLDWESKQARMKPKKGASPSPLILVVALYERALSSTLGSDPAVWQDYIVFLGQNSQAHLPSVLSVVARATQHCPWSGTLWARYILTAEAEKLSYSDIESIKHAATNTRELDRDGMGGVVEVYIAWCGYLTRRAAPPGASDEDIDVAEMGLHAALESVQDWGQRLHGKKDYKGDPLFRIERIMIHYLTQKGSAAEARGYWKRLAETHSHGWEFWQRYYIWEMTVNPANTPPTLATQVLNEAVHQQSLDWPEKMMEVYVRHCNIYTDANQLLSAMDTVHWLSKNVAKRREKEAAEAAALYAQQQPSAEQAAGESPGASKRKRETGSDEADGIASKKLKGDEQEVDQEALREQHLKRDRENTSVLVTNLPAEVTQTKVRHYFKDYGHINSITVKTEQDGLSSTALIEFRSNEDVLSALIRDGKYFADKQISVMPATGLTLYVTNYPPAADDAYIRNLFKDCGEIFSIRWPSLKYNTHRRFCYVTFRTQAAAAAATQMNGQMLPGGFKLSALYSDPSRKKAREGPIAEGRELHVTSLDTSLNEEDLKAVFSKYGPVEAVRLLRTLGGESKGAAFIVFEKKDDATAALALDKTKLKSRVITVEVSTGKNFKPTATSKGASASPAPDADGDSVMSPSPAPEYHTNTHAHHGPSGTDIANRTMTLINIPDTVNDARVRAIAEPFGNIVKLVLRPDHQGAIIEYTDAASAGRAALGLENYEIAPGRRLRTGGMKDLLGERDEIKTDRVQIGQGKKTQGNYSLPPIAPVRRPGPGGRGGLGTKRGLGYPAAKPADPSGSSAGAGGVQGNGRADGNVAPKSNADFKAMFLNGGKE</sequence>
<dbReference type="InterPro" id="IPR034397">
    <property type="entry name" value="Prp24_RRM1"/>
</dbReference>
<dbReference type="InterPro" id="IPR011990">
    <property type="entry name" value="TPR-like_helical_dom_sf"/>
</dbReference>
<keyword evidence="6" id="KW-0539">Nucleus</keyword>
<dbReference type="CDD" id="cd00590">
    <property type="entry name" value="RRM_SF"/>
    <property type="match status" value="1"/>
</dbReference>
<feature type="domain" description="RRM" evidence="11">
    <location>
        <begin position="624"/>
        <end position="700"/>
    </location>
</feature>
<evidence type="ECO:0000256" key="5">
    <source>
        <dbReference type="ARBA" id="ARBA00023187"/>
    </source>
</evidence>
<dbReference type="Proteomes" id="UP000241818">
    <property type="component" value="Unassembled WGS sequence"/>
</dbReference>
<dbReference type="OrthoDB" id="360390at2759"/>
<feature type="domain" description="RRM" evidence="11">
    <location>
        <begin position="533"/>
        <end position="610"/>
    </location>
</feature>
<dbReference type="CDD" id="cd12296">
    <property type="entry name" value="RRM1_Prp24"/>
    <property type="match status" value="1"/>
</dbReference>
<dbReference type="STRING" id="857342.A0A2T3BDV5"/>
<accession>A0A2T3BDV5</accession>
<evidence type="ECO:0000256" key="7">
    <source>
        <dbReference type="ARBA" id="ARBA00093374"/>
    </source>
</evidence>
<evidence type="ECO:0000256" key="9">
    <source>
        <dbReference type="PROSITE-ProRule" id="PRU00176"/>
    </source>
</evidence>
<protein>
    <recommendedName>
        <fullName evidence="8">U4/U6 snRNA-associated-splicing factor PRP24</fullName>
    </recommendedName>
</protein>
<dbReference type="InterPro" id="IPR000504">
    <property type="entry name" value="RRM_dom"/>
</dbReference>
<name>A0A2T3BDV5_AMORE</name>
<evidence type="ECO:0000256" key="3">
    <source>
        <dbReference type="ARBA" id="ARBA00022737"/>
    </source>
</evidence>
<feature type="region of interest" description="Disordered" evidence="10">
    <location>
        <begin position="392"/>
        <end position="456"/>
    </location>
</feature>
<dbReference type="Pfam" id="PF00076">
    <property type="entry name" value="RRM_1"/>
    <property type="match status" value="3"/>
</dbReference>
<feature type="compositionally biased region" description="Gly residues" evidence="10">
    <location>
        <begin position="862"/>
        <end position="873"/>
    </location>
</feature>
<gene>
    <name evidence="12" type="ORF">M430DRAFT_32226</name>
</gene>
<organism evidence="12 13">
    <name type="scientific">Amorphotheca resinae ATCC 22711</name>
    <dbReference type="NCBI Taxonomy" id="857342"/>
    <lineage>
        <taxon>Eukaryota</taxon>
        <taxon>Fungi</taxon>
        <taxon>Dikarya</taxon>
        <taxon>Ascomycota</taxon>
        <taxon>Pezizomycotina</taxon>
        <taxon>Leotiomycetes</taxon>
        <taxon>Helotiales</taxon>
        <taxon>Amorphothecaceae</taxon>
        <taxon>Amorphotheca</taxon>
    </lineage>
</organism>
<feature type="domain" description="RRM" evidence="11">
    <location>
        <begin position="457"/>
        <end position="532"/>
    </location>
</feature>
<evidence type="ECO:0000256" key="4">
    <source>
        <dbReference type="ARBA" id="ARBA00022884"/>
    </source>
</evidence>
<dbReference type="FunFam" id="3.30.70.330:FF:000523">
    <property type="entry name" value="Pre-mRNA splicing factor (Prp24), putative"/>
    <property type="match status" value="1"/>
</dbReference>
<dbReference type="Gene3D" id="1.25.40.10">
    <property type="entry name" value="Tetratricopeptide repeat domain"/>
    <property type="match status" value="1"/>
</dbReference>
<comment type="function">
    <text evidence="7">Functions as a recycling factor of the spliceosome, a machinery that forms on each precursor-messenger RNA (pre-mRNA) and catalyzes the removal of introns. Chaperones the re-annealing of U4 and U6 snRNAs (small nuclear RNAs) released from previous rounds of splicing, an initial step in reforming the U4/U6-U5 tri-snRNP (small nuclear ribonucleoprotein) that can reassemble into another spliceosome complex; this step involves binding U6 and facilitating the unwinding of the U6 internal stem loop, followed by base-pairing of U6 to U4.</text>
</comment>
<proteinExistence type="predicted"/>
<dbReference type="SUPFAM" id="SSF54928">
    <property type="entry name" value="RNA-binding domain, RBD"/>
    <property type="match status" value="3"/>
</dbReference>
<evidence type="ECO:0000256" key="10">
    <source>
        <dbReference type="SAM" id="MobiDB-lite"/>
    </source>
</evidence>
<keyword evidence="13" id="KW-1185">Reference proteome</keyword>
<feature type="compositionally biased region" description="Basic and acidic residues" evidence="10">
    <location>
        <begin position="433"/>
        <end position="456"/>
    </location>
</feature>
<dbReference type="GO" id="GO:0008380">
    <property type="term" value="P:RNA splicing"/>
    <property type="evidence" value="ECO:0007669"/>
    <property type="project" value="UniProtKB-KW"/>
</dbReference>
<keyword evidence="2" id="KW-0507">mRNA processing</keyword>
<dbReference type="PANTHER" id="PTHR24012">
    <property type="entry name" value="RNA BINDING PROTEIN"/>
    <property type="match status" value="1"/>
</dbReference>
<dbReference type="FunFam" id="3.30.70.330:FF:000365">
    <property type="entry name" value="U4/U6 snRNA-associated-splicing factor PRP24"/>
    <property type="match status" value="1"/>
</dbReference>
<keyword evidence="4 9" id="KW-0694">RNA-binding</keyword>
<evidence type="ECO:0000313" key="13">
    <source>
        <dbReference type="Proteomes" id="UP000241818"/>
    </source>
</evidence>
<dbReference type="FunFam" id="3.30.70.330:FF:000588">
    <property type="entry name" value="Pre-mRNA splicing factor (Prp24), putative"/>
    <property type="match status" value="1"/>
</dbReference>
<reference evidence="12 13" key="1">
    <citation type="journal article" date="2018" name="New Phytol.">
        <title>Comparative genomics and transcriptomics depict ericoid mycorrhizal fungi as versatile saprotrophs and plant mutualists.</title>
        <authorList>
            <person name="Martino E."/>
            <person name="Morin E."/>
            <person name="Grelet G.A."/>
            <person name="Kuo A."/>
            <person name="Kohler A."/>
            <person name="Daghino S."/>
            <person name="Barry K.W."/>
            <person name="Cichocki N."/>
            <person name="Clum A."/>
            <person name="Dockter R.B."/>
            <person name="Hainaut M."/>
            <person name="Kuo R.C."/>
            <person name="LaButti K."/>
            <person name="Lindahl B.D."/>
            <person name="Lindquist E.A."/>
            <person name="Lipzen A."/>
            <person name="Khouja H.R."/>
            <person name="Magnuson J."/>
            <person name="Murat C."/>
            <person name="Ohm R.A."/>
            <person name="Singer S.W."/>
            <person name="Spatafora J.W."/>
            <person name="Wang M."/>
            <person name="Veneault-Fourrey C."/>
            <person name="Henrissat B."/>
            <person name="Grigoriev I.V."/>
            <person name="Martin F.M."/>
            <person name="Perotto S."/>
        </authorList>
    </citation>
    <scope>NUCLEOTIDE SEQUENCE [LARGE SCALE GENOMIC DNA]</scope>
    <source>
        <strain evidence="12 13">ATCC 22711</strain>
    </source>
</reference>
<comment type="subcellular location">
    <subcellularLocation>
        <location evidence="1">Nucleus</location>
    </subcellularLocation>
</comment>
<evidence type="ECO:0000256" key="6">
    <source>
        <dbReference type="ARBA" id="ARBA00023242"/>
    </source>
</evidence>
<dbReference type="InterPro" id="IPR035979">
    <property type="entry name" value="RBD_domain_sf"/>
</dbReference>
<feature type="domain" description="RRM" evidence="11">
    <location>
        <begin position="752"/>
        <end position="825"/>
    </location>
</feature>
<evidence type="ECO:0000313" key="12">
    <source>
        <dbReference type="EMBL" id="PSS27518.1"/>
    </source>
</evidence>
<keyword evidence="5" id="KW-0508">mRNA splicing</keyword>
<feature type="compositionally biased region" description="Low complexity" evidence="10">
    <location>
        <begin position="874"/>
        <end position="889"/>
    </location>
</feature>
<dbReference type="SMART" id="SM00360">
    <property type="entry name" value="RRM"/>
    <property type="match status" value="4"/>
</dbReference>
<feature type="region of interest" description="Disordered" evidence="10">
    <location>
        <begin position="703"/>
        <end position="748"/>
    </location>
</feature>
<evidence type="ECO:0000259" key="11">
    <source>
        <dbReference type="PROSITE" id="PS50102"/>
    </source>
</evidence>
<dbReference type="SUPFAM" id="SSF48452">
    <property type="entry name" value="TPR-like"/>
    <property type="match status" value="1"/>
</dbReference>
<feature type="region of interest" description="Disordered" evidence="10">
    <location>
        <begin position="843"/>
        <end position="910"/>
    </location>
</feature>
<dbReference type="InParanoid" id="A0A2T3BDV5"/>
<dbReference type="Gene3D" id="3.30.70.330">
    <property type="match status" value="4"/>
</dbReference>
<dbReference type="AlphaFoldDB" id="A0A2T3BDV5"/>
<dbReference type="GeneID" id="36574205"/>
<dbReference type="Pfam" id="PF16842">
    <property type="entry name" value="RRM_occluded"/>
    <property type="match status" value="1"/>
</dbReference>
<dbReference type="GO" id="GO:0006397">
    <property type="term" value="P:mRNA processing"/>
    <property type="evidence" value="ECO:0007669"/>
    <property type="project" value="UniProtKB-KW"/>
</dbReference>
<dbReference type="GO" id="GO:0003723">
    <property type="term" value="F:RNA binding"/>
    <property type="evidence" value="ECO:0007669"/>
    <property type="project" value="UniProtKB-UniRule"/>
</dbReference>